<evidence type="ECO:0000313" key="4">
    <source>
        <dbReference type="EMBL" id="MBC8576984.1"/>
    </source>
</evidence>
<evidence type="ECO:0000259" key="3">
    <source>
        <dbReference type="PROSITE" id="PS50983"/>
    </source>
</evidence>
<feature type="signal peptide" evidence="2">
    <location>
        <begin position="1"/>
        <end position="27"/>
    </location>
</feature>
<dbReference type="PANTHER" id="PTHR30535">
    <property type="entry name" value="VITAMIN B12-BINDING PROTEIN"/>
    <property type="match status" value="1"/>
</dbReference>
<keyword evidence="2" id="KW-0732">Signal</keyword>
<comment type="caution">
    <text evidence="4">The sequence shown here is derived from an EMBL/GenBank/DDBJ whole genome shotgun (WGS) entry which is preliminary data.</text>
</comment>
<feature type="chain" id="PRO_5045714857" evidence="2">
    <location>
        <begin position="28"/>
        <end position="315"/>
    </location>
</feature>
<dbReference type="PROSITE" id="PS51257">
    <property type="entry name" value="PROKAR_LIPOPROTEIN"/>
    <property type="match status" value="1"/>
</dbReference>
<dbReference type="EMBL" id="JACRTB010000019">
    <property type="protein sequence ID" value="MBC8576984.1"/>
    <property type="molecule type" value="Genomic_DNA"/>
</dbReference>
<gene>
    <name evidence="4" type="ORF">H8717_11280</name>
</gene>
<dbReference type="InterPro" id="IPR050902">
    <property type="entry name" value="ABC_Transporter_SBP"/>
</dbReference>
<evidence type="ECO:0000313" key="5">
    <source>
        <dbReference type="Proteomes" id="UP000658131"/>
    </source>
</evidence>
<evidence type="ECO:0000256" key="2">
    <source>
        <dbReference type="SAM" id="SignalP"/>
    </source>
</evidence>
<dbReference type="Pfam" id="PF01497">
    <property type="entry name" value="Peripla_BP_2"/>
    <property type="match status" value="1"/>
</dbReference>
<dbReference type="SUPFAM" id="SSF53807">
    <property type="entry name" value="Helical backbone' metal receptor"/>
    <property type="match status" value="1"/>
</dbReference>
<dbReference type="Proteomes" id="UP000658131">
    <property type="component" value="Unassembled WGS sequence"/>
</dbReference>
<accession>A0ABR7NKR6</accession>
<proteinExistence type="inferred from homology"/>
<dbReference type="PROSITE" id="PS50983">
    <property type="entry name" value="FE_B12_PBP"/>
    <property type="match status" value="1"/>
</dbReference>
<organism evidence="4 5">
    <name type="scientific">Yanshouia hominis</name>
    <dbReference type="NCBI Taxonomy" id="2763673"/>
    <lineage>
        <taxon>Bacteria</taxon>
        <taxon>Bacillati</taxon>
        <taxon>Bacillota</taxon>
        <taxon>Clostridia</taxon>
        <taxon>Eubacteriales</taxon>
        <taxon>Oscillospiraceae</taxon>
        <taxon>Yanshouia</taxon>
    </lineage>
</organism>
<name>A0ABR7NKR6_9FIRM</name>
<feature type="domain" description="Fe/B12 periplasmic-binding" evidence="3">
    <location>
        <begin position="53"/>
        <end position="315"/>
    </location>
</feature>
<dbReference type="InterPro" id="IPR002491">
    <property type="entry name" value="ABC_transptr_periplasmic_BD"/>
</dbReference>
<comment type="similarity">
    <text evidence="1">Belongs to the bacterial solute-binding protein 8 family.</text>
</comment>
<sequence>MMKNALRRMAALLCAAVLAACAPASPAGTPEGERIRFADDLGREVSVPSRPKRTAALIGSFADVWLLAGGELAAAANDAWTEFGLSPDSGVVNLGKTTEISLERLLAADPDFILASVNTQIDLELRETFEAAGIPTAYFDVNVFDEYLRMLEICTRITGRADLYETNGLEVRRQVGEALARGMPPGEGPEVLYLRATAKSVKAKGSEGNVLGEMLRDLGCVNIADSDQTLLDSLSLEAIIERDPEMIFVVKQGNNSAAVDENLDELVFGNKAWSTLTAVREGRVYEMESRLYNLKPNNRWGEAYETLCDILYGNR</sequence>
<keyword evidence="5" id="KW-1185">Reference proteome</keyword>
<dbReference type="PANTHER" id="PTHR30535:SF34">
    <property type="entry name" value="MOLYBDATE-BINDING PROTEIN MOLA"/>
    <property type="match status" value="1"/>
</dbReference>
<dbReference type="Gene3D" id="3.40.50.1980">
    <property type="entry name" value="Nitrogenase molybdenum iron protein domain"/>
    <property type="match status" value="2"/>
</dbReference>
<reference evidence="4 5" key="1">
    <citation type="submission" date="2020-08" db="EMBL/GenBank/DDBJ databases">
        <title>Genome public.</title>
        <authorList>
            <person name="Liu C."/>
            <person name="Sun Q."/>
        </authorList>
    </citation>
    <scope>NUCLEOTIDE SEQUENCE [LARGE SCALE GENOMIC DNA]</scope>
    <source>
        <strain evidence="4 5">BX1</strain>
    </source>
</reference>
<protein>
    <submittedName>
        <fullName evidence="4">ABC transporter substrate-binding protein</fullName>
    </submittedName>
</protein>
<evidence type="ECO:0000256" key="1">
    <source>
        <dbReference type="ARBA" id="ARBA00008814"/>
    </source>
</evidence>